<keyword evidence="10" id="KW-0602">Photosynthesis</keyword>
<dbReference type="SUPFAM" id="SSF103451">
    <property type="entry name" value="PetN subunit of the cytochrome b6f complex"/>
    <property type="match status" value="1"/>
</dbReference>
<dbReference type="EMBL" id="LN833431">
    <property type="protein sequence ID" value="CRF40141.1"/>
    <property type="molecule type" value="Genomic_DNA"/>
</dbReference>
<keyword evidence="4 10" id="KW-0813">Transport</keyword>
<evidence type="ECO:0000313" key="13">
    <source>
        <dbReference type="Proteomes" id="UP000307987"/>
    </source>
</evidence>
<evidence type="ECO:0000256" key="8">
    <source>
        <dbReference type="ARBA" id="ARBA00023136"/>
    </source>
</evidence>
<keyword evidence="5 10" id="KW-0812">Transmembrane</keyword>
<dbReference type="InterPro" id="IPR005497">
    <property type="entry name" value="Cytochrome_b6-f_cplx_su8"/>
</dbReference>
<dbReference type="Proteomes" id="UP000307987">
    <property type="component" value="Plastid JFC0032_plastid"/>
</dbReference>
<sequence length="34" mass="3800">MKEILMDIISLGWGSLLAIFTFSIALVVWGRNGF</sequence>
<gene>
    <name evidence="10 12" type="primary">petN</name>
</gene>
<evidence type="ECO:0000256" key="4">
    <source>
        <dbReference type="ARBA" id="ARBA00022448"/>
    </source>
</evidence>
<evidence type="ECO:0000256" key="7">
    <source>
        <dbReference type="ARBA" id="ARBA00022989"/>
    </source>
</evidence>
<dbReference type="InterPro" id="IPR036143">
    <property type="entry name" value="Cytochr_b6-f_cplx_su8_sf"/>
</dbReference>
<accession>A0A0G4KBK4</accession>
<evidence type="ECO:0000256" key="11">
    <source>
        <dbReference type="SAM" id="Phobius"/>
    </source>
</evidence>
<evidence type="ECO:0000256" key="9">
    <source>
        <dbReference type="ARBA" id="ARBA00025834"/>
    </source>
</evidence>
<comment type="function">
    <text evidence="1 10">Component of the cytochrome b6-f complex, which mediates electron transfer between photosystem II (PSII) and photosystem I (PSI), cyclic electron flow around PSI, and state transitions.</text>
</comment>
<dbReference type="GO" id="GO:0017004">
    <property type="term" value="P:cytochrome complex assembly"/>
    <property type="evidence" value="ECO:0007669"/>
    <property type="project" value="UniProtKB-UniRule"/>
</dbReference>
<evidence type="ECO:0000313" key="12">
    <source>
        <dbReference type="EMBL" id="CRF40141.1"/>
    </source>
</evidence>
<dbReference type="GO" id="GO:0042651">
    <property type="term" value="C:thylakoid membrane"/>
    <property type="evidence" value="ECO:0007669"/>
    <property type="project" value="UniProtKB-UniRule"/>
</dbReference>
<keyword evidence="6 10" id="KW-0249">Electron transport</keyword>
<keyword evidence="8 10" id="KW-0472">Membrane</keyword>
<evidence type="ECO:0000256" key="5">
    <source>
        <dbReference type="ARBA" id="ARBA00022692"/>
    </source>
</evidence>
<evidence type="ECO:0000256" key="1">
    <source>
        <dbReference type="ARBA" id="ARBA00003068"/>
    </source>
</evidence>
<name>A0A0G4KBK4_9FLOR</name>
<dbReference type="GO" id="GO:0015979">
    <property type="term" value="P:photosynthesis"/>
    <property type="evidence" value="ECO:0007669"/>
    <property type="project" value="UniProtKB-KW"/>
</dbReference>
<comment type="subunit">
    <text evidence="9 10">The 4 large subunits of the cytochrome b6-f complex are cytochrome b6, subunit IV (17 kDa polypeptide, PetD), cytochrome f and the Rieske protein, while the 4 small subunits are PetG, PetL, PetM and PetN. The complex functions as a dimer.</text>
</comment>
<evidence type="ECO:0000256" key="6">
    <source>
        <dbReference type="ARBA" id="ARBA00022982"/>
    </source>
</evidence>
<dbReference type="HAMAP" id="MF_00395">
    <property type="entry name" value="Cytb6_f_PetN"/>
    <property type="match status" value="1"/>
</dbReference>
<reference evidence="13" key="1">
    <citation type="journal article" date="2017" name="BMC Genomics">
        <title>Complete chloroplast genome of Gracilaria firma (Gracilariaceae, Rhodophyta), with discussion on the use of chloroplast phylogenomics in the subclass Rhodymeniophycidae.</title>
        <authorList>
            <person name="Ng P.K."/>
            <person name="Lin S.M."/>
            <person name="Lim P.E."/>
            <person name="Liu L.C."/>
            <person name="Chen C.M."/>
            <person name="Pai T.W."/>
        </authorList>
    </citation>
    <scope>NUCLEOTIDE SEQUENCE [LARGE SCALE GENOMIC DNA]</scope>
</reference>
<keyword evidence="12" id="KW-0934">Plastid</keyword>
<feature type="transmembrane region" description="Helical" evidence="11">
    <location>
        <begin position="12"/>
        <end position="30"/>
    </location>
</feature>
<evidence type="ECO:0000256" key="3">
    <source>
        <dbReference type="ARBA" id="ARBA00010969"/>
    </source>
</evidence>
<protein>
    <recommendedName>
        <fullName evidence="10">Cytochrome b6-f complex subunit 8</fullName>
    </recommendedName>
    <alternativeName>
        <fullName evidence="10">Cytochrome b6-f complex subunit PetN</fullName>
    </alternativeName>
    <alternativeName>
        <fullName evidence="10">Cytochrome b6-f complex subunit VIII</fullName>
    </alternativeName>
</protein>
<proteinExistence type="inferred from homology"/>
<comment type="subcellular location">
    <subcellularLocation>
        <location evidence="10">Cellular thylakoid membrane</location>
        <topology evidence="10">Single-pass membrane protein</topology>
    </subcellularLocation>
    <subcellularLocation>
        <location evidence="2">Membrane</location>
        <topology evidence="2">Single-pass membrane protein</topology>
    </subcellularLocation>
</comment>
<evidence type="ECO:0000256" key="2">
    <source>
        <dbReference type="ARBA" id="ARBA00004167"/>
    </source>
</evidence>
<dbReference type="AlphaFoldDB" id="A0A0G4KBK4"/>
<dbReference type="GO" id="GO:0009512">
    <property type="term" value="C:cytochrome b6f complex"/>
    <property type="evidence" value="ECO:0007669"/>
    <property type="project" value="InterPro"/>
</dbReference>
<dbReference type="Pfam" id="PF03742">
    <property type="entry name" value="PetN"/>
    <property type="match status" value="1"/>
</dbReference>
<comment type="similarity">
    <text evidence="3 10">Belongs to the PetN family.</text>
</comment>
<dbReference type="GO" id="GO:0009055">
    <property type="term" value="F:electron transfer activity"/>
    <property type="evidence" value="ECO:0007669"/>
    <property type="project" value="UniProtKB-UniRule"/>
</dbReference>
<geneLocation type="plastid" evidence="12"/>
<keyword evidence="7 10" id="KW-1133">Transmembrane helix</keyword>
<keyword evidence="10" id="KW-0793">Thylakoid</keyword>
<dbReference type="NCBIfam" id="NF011331">
    <property type="entry name" value="PRK14747.1"/>
    <property type="match status" value="1"/>
</dbReference>
<evidence type="ECO:0000256" key="10">
    <source>
        <dbReference type="HAMAP-Rule" id="MF_00395"/>
    </source>
</evidence>
<organism evidence="12 13">
    <name type="scientific">Laurencia snackeyi</name>
    <dbReference type="NCBI Taxonomy" id="1858662"/>
    <lineage>
        <taxon>Eukaryota</taxon>
        <taxon>Rhodophyta</taxon>
        <taxon>Florideophyceae</taxon>
        <taxon>Rhodymeniophycidae</taxon>
        <taxon>Ceramiales</taxon>
        <taxon>Rhodomelaceae</taxon>
        <taxon>Laurencieae</taxon>
        <taxon>Laurencia</taxon>
    </lineage>
</organism>